<evidence type="ECO:0000313" key="3">
    <source>
        <dbReference type="Proteomes" id="UP001500033"/>
    </source>
</evidence>
<keyword evidence="3" id="KW-1185">Reference proteome</keyword>
<reference evidence="2 3" key="1">
    <citation type="journal article" date="2019" name="Int. J. Syst. Evol. Microbiol.">
        <title>The Global Catalogue of Microorganisms (GCM) 10K type strain sequencing project: providing services to taxonomists for standard genome sequencing and annotation.</title>
        <authorList>
            <consortium name="The Broad Institute Genomics Platform"/>
            <consortium name="The Broad Institute Genome Sequencing Center for Infectious Disease"/>
            <person name="Wu L."/>
            <person name="Ma J."/>
        </authorList>
    </citation>
    <scope>NUCLEOTIDE SEQUENCE [LARGE SCALE GENOMIC DNA]</scope>
    <source>
        <strain evidence="2 3">JCM 11445</strain>
    </source>
</reference>
<sequence length="67" mass="7404">MWEDHADARATVGGAEPVGLRLTGRLRPAGAFVLVLPQLRRLRDGLSEFPDVRDGRGGRADSQRDHR</sequence>
<name>A0ABN1S725_9ACTN</name>
<evidence type="ECO:0000256" key="1">
    <source>
        <dbReference type="SAM" id="MobiDB-lite"/>
    </source>
</evidence>
<proteinExistence type="predicted"/>
<accession>A0ABN1S725</accession>
<dbReference type="Proteomes" id="UP001500033">
    <property type="component" value="Unassembled WGS sequence"/>
</dbReference>
<gene>
    <name evidence="2" type="ORF">GCM10009576_024740</name>
</gene>
<dbReference type="EMBL" id="BAAAIE010000011">
    <property type="protein sequence ID" value="GAA0975599.1"/>
    <property type="molecule type" value="Genomic_DNA"/>
</dbReference>
<protein>
    <submittedName>
        <fullName evidence="2">Uncharacterized protein</fullName>
    </submittedName>
</protein>
<comment type="caution">
    <text evidence="2">The sequence shown here is derived from an EMBL/GenBank/DDBJ whole genome shotgun (WGS) entry which is preliminary data.</text>
</comment>
<organism evidence="2 3">
    <name type="scientific">Streptomyces rhizosphaericus</name>
    <dbReference type="NCBI Taxonomy" id="114699"/>
    <lineage>
        <taxon>Bacteria</taxon>
        <taxon>Bacillati</taxon>
        <taxon>Actinomycetota</taxon>
        <taxon>Actinomycetes</taxon>
        <taxon>Kitasatosporales</taxon>
        <taxon>Streptomycetaceae</taxon>
        <taxon>Streptomyces</taxon>
        <taxon>Streptomyces violaceusniger group</taxon>
    </lineage>
</organism>
<evidence type="ECO:0000313" key="2">
    <source>
        <dbReference type="EMBL" id="GAA0975599.1"/>
    </source>
</evidence>
<feature type="region of interest" description="Disordered" evidence="1">
    <location>
        <begin position="47"/>
        <end position="67"/>
    </location>
</feature>